<dbReference type="AlphaFoldDB" id="A0A6G6AKS8"/>
<geneLocation type="plasmid" evidence="2">
    <name>p4M8F</name>
</geneLocation>
<evidence type="ECO:0000313" key="3">
    <source>
        <dbReference type="EMBL" id="QID23330.1"/>
    </source>
</evidence>
<dbReference type="EMBL" id="MN256758">
    <property type="protein sequence ID" value="QID22873.1"/>
    <property type="molecule type" value="Genomic_DNA"/>
</dbReference>
<dbReference type="EMBL" id="MN256759">
    <property type="protein sequence ID" value="QID23330.1"/>
    <property type="molecule type" value="Genomic_DNA"/>
</dbReference>
<evidence type="ECO:0000313" key="2">
    <source>
        <dbReference type="EMBL" id="QID22873.1"/>
    </source>
</evidence>
<proteinExistence type="predicted"/>
<accession>A0A6G6AKS8</accession>
<name>A0A6G6AKS8_ECOLX</name>
<sequence>MSITLTVILPSGVLSFMDIPCHTTDRSQMYRTFIKLSKHLSRKKNLNNR</sequence>
<evidence type="ECO:0000313" key="1">
    <source>
        <dbReference type="EMBL" id="QID22375.1"/>
    </source>
</evidence>
<dbReference type="EMBL" id="MN256757">
    <property type="protein sequence ID" value="QID22375.1"/>
    <property type="molecule type" value="Genomic_DNA"/>
</dbReference>
<protein>
    <submittedName>
        <fullName evidence="1">Uncharacterized protein</fullName>
    </submittedName>
</protein>
<reference evidence="1" key="1">
    <citation type="submission" date="2019-08" db="EMBL/GenBank/DDBJ databases">
        <authorList>
            <person name="Yao H."/>
        </authorList>
    </citation>
    <scope>NUCLEOTIDE SEQUENCE</scope>
    <source>
        <strain evidence="1">4M18F</strain>
        <strain evidence="2">4M8F</strain>
        <strain evidence="3">4M9F</strain>
        <plasmid evidence="1">p4M18F</plasmid>
        <plasmid evidence="2">p4M8F</plasmid>
        <plasmid evidence="3">p4M9F</plasmid>
    </source>
</reference>
<keyword evidence="1" id="KW-0614">Plasmid</keyword>
<geneLocation type="plasmid" evidence="1">
    <name>p4M18F</name>
</geneLocation>
<organism evidence="1">
    <name type="scientific">Escherichia coli</name>
    <dbReference type="NCBI Taxonomy" id="562"/>
    <lineage>
        <taxon>Bacteria</taxon>
        <taxon>Pseudomonadati</taxon>
        <taxon>Pseudomonadota</taxon>
        <taxon>Gammaproteobacteria</taxon>
        <taxon>Enterobacterales</taxon>
        <taxon>Enterobacteriaceae</taxon>
        <taxon>Escherichia</taxon>
    </lineage>
</organism>
<geneLocation type="plasmid" evidence="3">
    <name>p4M9F</name>
</geneLocation>